<protein>
    <submittedName>
        <fullName evidence="4">Lipoprotein</fullName>
    </submittedName>
</protein>
<dbReference type="InterPro" id="IPR036378">
    <property type="entry name" value="FAS1_dom_sf"/>
</dbReference>
<dbReference type="PANTHER" id="PTHR10900:SF77">
    <property type="entry name" value="FI19380P1"/>
    <property type="match status" value="1"/>
</dbReference>
<evidence type="ECO:0000259" key="3">
    <source>
        <dbReference type="PROSITE" id="PS50213"/>
    </source>
</evidence>
<dbReference type="RefSeq" id="WP_138894698.1">
    <property type="nucleotide sequence ID" value="NZ_BMVO01000027.1"/>
</dbReference>
<feature type="signal peptide" evidence="2">
    <location>
        <begin position="1"/>
        <end position="25"/>
    </location>
</feature>
<feature type="compositionally biased region" description="Basic and acidic residues" evidence="1">
    <location>
        <begin position="42"/>
        <end position="52"/>
    </location>
</feature>
<dbReference type="PROSITE" id="PS50213">
    <property type="entry name" value="FAS1"/>
    <property type="match status" value="1"/>
</dbReference>
<dbReference type="Gene3D" id="2.30.180.10">
    <property type="entry name" value="FAS1 domain"/>
    <property type="match status" value="1"/>
</dbReference>
<sequence>MFSTRSRRTLAVVFAATALPLALTACGMDDSSGDKGSAPSAAKEDPAQDDAGKTSQASGPFGPGCASVPKDGAGSFDGMAKDPVATAASNNPALSTLVTAVKEAGLVDTLNNAENITVFAPTNDAFAKIPKADLDKVLADKATLTKILTYHVVGEKLSPEQLEKGSYDTLQKSKLTTAGSGESYKVNDSANVVCGDVSTANATVHIIDTVLMPR</sequence>
<feature type="chain" id="PRO_5046298435" evidence="2">
    <location>
        <begin position="26"/>
        <end position="214"/>
    </location>
</feature>
<evidence type="ECO:0000256" key="1">
    <source>
        <dbReference type="SAM" id="MobiDB-lite"/>
    </source>
</evidence>
<proteinExistence type="predicted"/>
<feature type="region of interest" description="Disordered" evidence="1">
    <location>
        <begin position="28"/>
        <end position="68"/>
    </location>
</feature>
<reference evidence="5" key="1">
    <citation type="journal article" date="2019" name="Int. J. Syst. Evol. Microbiol.">
        <title>The Global Catalogue of Microorganisms (GCM) 10K type strain sequencing project: providing services to taxonomists for standard genome sequencing and annotation.</title>
        <authorList>
            <consortium name="The Broad Institute Genomics Platform"/>
            <consortium name="The Broad Institute Genome Sequencing Center for Infectious Disease"/>
            <person name="Wu L."/>
            <person name="Ma J."/>
        </authorList>
    </citation>
    <scope>NUCLEOTIDE SEQUENCE [LARGE SCALE GENOMIC DNA]</scope>
    <source>
        <strain evidence="5">JCM 4737</strain>
    </source>
</reference>
<dbReference type="SUPFAM" id="SSF82153">
    <property type="entry name" value="FAS1 domain"/>
    <property type="match status" value="1"/>
</dbReference>
<dbReference type="SMART" id="SM00554">
    <property type="entry name" value="FAS1"/>
    <property type="match status" value="1"/>
</dbReference>
<keyword evidence="5" id="KW-1185">Reference proteome</keyword>
<dbReference type="Pfam" id="PF02469">
    <property type="entry name" value="Fasciclin"/>
    <property type="match status" value="1"/>
</dbReference>
<dbReference type="PANTHER" id="PTHR10900">
    <property type="entry name" value="PERIOSTIN-RELATED"/>
    <property type="match status" value="1"/>
</dbReference>
<organism evidence="4 5">
    <name type="scientific">Streptomyces chryseus</name>
    <dbReference type="NCBI Taxonomy" id="68186"/>
    <lineage>
        <taxon>Bacteria</taxon>
        <taxon>Bacillati</taxon>
        <taxon>Actinomycetota</taxon>
        <taxon>Actinomycetes</taxon>
        <taxon>Kitasatosporales</taxon>
        <taxon>Streptomycetaceae</taxon>
        <taxon>Streptomyces</taxon>
    </lineage>
</organism>
<keyword evidence="2" id="KW-0732">Signal</keyword>
<dbReference type="EMBL" id="BMVO01000027">
    <property type="protein sequence ID" value="GHB26282.1"/>
    <property type="molecule type" value="Genomic_DNA"/>
</dbReference>
<evidence type="ECO:0000313" key="4">
    <source>
        <dbReference type="EMBL" id="GHB26282.1"/>
    </source>
</evidence>
<gene>
    <name evidence="4" type="ORF">GCM10010346_57460</name>
</gene>
<evidence type="ECO:0000256" key="2">
    <source>
        <dbReference type="SAM" id="SignalP"/>
    </source>
</evidence>
<accession>A0ABQ3EAI3</accession>
<name>A0ABQ3EAI3_9ACTN</name>
<keyword evidence="4" id="KW-0449">Lipoprotein</keyword>
<dbReference type="InterPro" id="IPR000782">
    <property type="entry name" value="FAS1_domain"/>
</dbReference>
<dbReference type="PROSITE" id="PS51257">
    <property type="entry name" value="PROKAR_LIPOPROTEIN"/>
    <property type="match status" value="1"/>
</dbReference>
<evidence type="ECO:0000313" key="5">
    <source>
        <dbReference type="Proteomes" id="UP000599437"/>
    </source>
</evidence>
<dbReference type="Proteomes" id="UP000599437">
    <property type="component" value="Unassembled WGS sequence"/>
</dbReference>
<feature type="domain" description="FAS1" evidence="3">
    <location>
        <begin position="81"/>
        <end position="211"/>
    </location>
</feature>
<dbReference type="InterPro" id="IPR050904">
    <property type="entry name" value="Adhesion/Biosynth-related"/>
</dbReference>
<comment type="caution">
    <text evidence="4">The sequence shown here is derived from an EMBL/GenBank/DDBJ whole genome shotgun (WGS) entry which is preliminary data.</text>
</comment>